<accession>A0A670HND9</accession>
<evidence type="ECO:0000256" key="3">
    <source>
        <dbReference type="ARBA" id="ARBA00022801"/>
    </source>
</evidence>
<dbReference type="Ensembl" id="ENSPMRT00000000539.1">
    <property type="protein sequence ID" value="ENSPMRP00000000512.1"/>
    <property type="gene ID" value="ENSPMRG00000000382.1"/>
</dbReference>
<dbReference type="Gene3D" id="2.40.70.10">
    <property type="entry name" value="Acid Proteases"/>
    <property type="match status" value="1"/>
</dbReference>
<dbReference type="PROSITE" id="PS50878">
    <property type="entry name" value="RT_POL"/>
    <property type="match status" value="1"/>
</dbReference>
<dbReference type="InterPro" id="IPR001995">
    <property type="entry name" value="Peptidase_A2_cat"/>
</dbReference>
<evidence type="ECO:0000256" key="1">
    <source>
        <dbReference type="ARBA" id="ARBA00010879"/>
    </source>
</evidence>
<comment type="similarity">
    <text evidence="1">Belongs to the beta type-B retroviral polymerase family. HERV class-II K(HML-2) pol subfamily.</text>
</comment>
<reference evidence="6" key="2">
    <citation type="submission" date="2025-08" db="UniProtKB">
        <authorList>
            <consortium name="Ensembl"/>
        </authorList>
    </citation>
    <scope>IDENTIFICATION</scope>
</reference>
<dbReference type="PANTHER" id="PTHR33064">
    <property type="entry name" value="POL PROTEIN"/>
    <property type="match status" value="1"/>
</dbReference>
<organism evidence="6 7">
    <name type="scientific">Podarcis muralis</name>
    <name type="common">Wall lizard</name>
    <name type="synonym">Lacerta muralis</name>
    <dbReference type="NCBI Taxonomy" id="64176"/>
    <lineage>
        <taxon>Eukaryota</taxon>
        <taxon>Metazoa</taxon>
        <taxon>Chordata</taxon>
        <taxon>Craniata</taxon>
        <taxon>Vertebrata</taxon>
        <taxon>Euteleostomi</taxon>
        <taxon>Lepidosauria</taxon>
        <taxon>Squamata</taxon>
        <taxon>Bifurcata</taxon>
        <taxon>Unidentata</taxon>
        <taxon>Episquamata</taxon>
        <taxon>Laterata</taxon>
        <taxon>Lacertibaenia</taxon>
        <taxon>Lacertidae</taxon>
        <taxon>Podarcis</taxon>
    </lineage>
</organism>
<dbReference type="EC" id="3.1.26.4" evidence="2"/>
<dbReference type="Gene3D" id="3.30.70.270">
    <property type="match status" value="1"/>
</dbReference>
<dbReference type="GeneTree" id="ENSGT00940000163417"/>
<dbReference type="PROSITE" id="PS50175">
    <property type="entry name" value="ASP_PROT_RETROV"/>
    <property type="match status" value="1"/>
</dbReference>
<dbReference type="GO" id="GO:0006508">
    <property type="term" value="P:proteolysis"/>
    <property type="evidence" value="ECO:0007669"/>
    <property type="project" value="InterPro"/>
</dbReference>
<dbReference type="InterPro" id="IPR051320">
    <property type="entry name" value="Viral_Replic_Matur_Polypro"/>
</dbReference>
<dbReference type="SUPFAM" id="SSF50630">
    <property type="entry name" value="Acid proteases"/>
    <property type="match status" value="1"/>
</dbReference>
<dbReference type="InterPro" id="IPR018061">
    <property type="entry name" value="Retropepsins"/>
</dbReference>
<reference evidence="6" key="3">
    <citation type="submission" date="2025-09" db="UniProtKB">
        <authorList>
            <consortium name="Ensembl"/>
        </authorList>
    </citation>
    <scope>IDENTIFICATION</scope>
</reference>
<dbReference type="InterPro" id="IPR043502">
    <property type="entry name" value="DNA/RNA_pol_sf"/>
</dbReference>
<sequence>MVSVKEGSRFVDFMVDTGAQYSVLTKPLKAKSNQAITIVGATGNQTAKPFLQPQECQIGGKTLTHQFIYVPECPIPLLGCDFLAKIQAQVTFTPKGAELKLPPEATGIVTVTVPREQAWQMMMALSEINPHEQKLQPLPKTLQAPLGVWAEDNPPSMAKNIAPIVVALKPGARPVAIQQYRIPRQAAEGIQIHINRLLKYGLLKRCQSFWNTPLLPVGKPNTNDYRPVQDLREVNRATETLHPNVPNPYNILGLIPAEATVFTVLDLKDAFFCCQLAPQSQPIFAFQWADPHIRSKGQLTWTCLPQGFKNSPTLLGTALAQDLAKFSSVPREKVSFCM</sequence>
<dbReference type="PANTHER" id="PTHR33064:SF38">
    <property type="entry name" value="LRRGT00076-LIKE"/>
    <property type="match status" value="1"/>
</dbReference>
<dbReference type="SUPFAM" id="SSF56672">
    <property type="entry name" value="DNA/RNA polymerases"/>
    <property type="match status" value="1"/>
</dbReference>
<dbReference type="GO" id="GO:0004523">
    <property type="term" value="F:RNA-DNA hybrid ribonuclease activity"/>
    <property type="evidence" value="ECO:0007669"/>
    <property type="project" value="UniProtKB-EC"/>
</dbReference>
<evidence type="ECO:0000256" key="2">
    <source>
        <dbReference type="ARBA" id="ARBA00012180"/>
    </source>
</evidence>
<dbReference type="Pfam" id="PF00078">
    <property type="entry name" value="RVT_1"/>
    <property type="match status" value="1"/>
</dbReference>
<dbReference type="OMA" id="HIVIPRY"/>
<dbReference type="Pfam" id="PF00077">
    <property type="entry name" value="RVP"/>
    <property type="match status" value="1"/>
</dbReference>
<feature type="domain" description="Peptidase A2" evidence="4">
    <location>
        <begin position="11"/>
        <end position="82"/>
    </location>
</feature>
<dbReference type="InterPro" id="IPR021109">
    <property type="entry name" value="Peptidase_aspartic_dom_sf"/>
</dbReference>
<keyword evidence="3" id="KW-0378">Hydrolase</keyword>
<dbReference type="InterPro" id="IPR001969">
    <property type="entry name" value="Aspartic_peptidase_AS"/>
</dbReference>
<evidence type="ECO:0000313" key="6">
    <source>
        <dbReference type="Ensembl" id="ENSPMRP00000000512.1"/>
    </source>
</evidence>
<proteinExistence type="inferred from homology"/>
<feature type="domain" description="Reverse transcriptase" evidence="5">
    <location>
        <begin position="198"/>
        <end position="338"/>
    </location>
</feature>
<dbReference type="InterPro" id="IPR043128">
    <property type="entry name" value="Rev_trsase/Diguanyl_cyclase"/>
</dbReference>
<dbReference type="Gene3D" id="3.10.10.10">
    <property type="entry name" value="HIV Type 1 Reverse Transcriptase, subunit A, domain 1"/>
    <property type="match status" value="1"/>
</dbReference>
<dbReference type="AlphaFoldDB" id="A0A670HND9"/>
<reference evidence="6 7" key="1">
    <citation type="journal article" date="2019" name="Proc. Natl. Acad. Sci. U.S.A.">
        <title>Regulatory changes in pterin and carotenoid genes underlie balanced color polymorphisms in the wall lizard.</title>
        <authorList>
            <person name="Andrade P."/>
            <person name="Pinho C."/>
            <person name="Perez I de Lanuza G."/>
            <person name="Afonso S."/>
            <person name="Brejcha J."/>
            <person name="Rubin C.J."/>
            <person name="Wallerman O."/>
            <person name="Pereira P."/>
            <person name="Sabatino S.J."/>
            <person name="Bellati A."/>
            <person name="Pellitteri-Rosa D."/>
            <person name="Bosakova Z."/>
            <person name="Bunikis I."/>
            <person name="Carretero M.A."/>
            <person name="Feiner N."/>
            <person name="Marsik P."/>
            <person name="Pauperio F."/>
            <person name="Salvi D."/>
            <person name="Soler L."/>
            <person name="While G.M."/>
            <person name="Uller T."/>
            <person name="Font E."/>
            <person name="Andersson L."/>
            <person name="Carneiro M."/>
        </authorList>
    </citation>
    <scope>NUCLEOTIDE SEQUENCE</scope>
</reference>
<dbReference type="GO" id="GO:0004190">
    <property type="term" value="F:aspartic-type endopeptidase activity"/>
    <property type="evidence" value="ECO:0007669"/>
    <property type="project" value="InterPro"/>
</dbReference>
<keyword evidence="7" id="KW-1185">Reference proteome</keyword>
<name>A0A670HND9_PODMU</name>
<dbReference type="InterPro" id="IPR000477">
    <property type="entry name" value="RT_dom"/>
</dbReference>
<evidence type="ECO:0000259" key="5">
    <source>
        <dbReference type="PROSITE" id="PS50878"/>
    </source>
</evidence>
<dbReference type="Proteomes" id="UP000472272">
    <property type="component" value="Chromosome 2"/>
</dbReference>
<evidence type="ECO:0000259" key="4">
    <source>
        <dbReference type="PROSITE" id="PS50175"/>
    </source>
</evidence>
<dbReference type="PROSITE" id="PS00141">
    <property type="entry name" value="ASP_PROTEASE"/>
    <property type="match status" value="1"/>
</dbReference>
<evidence type="ECO:0000313" key="7">
    <source>
        <dbReference type="Proteomes" id="UP000472272"/>
    </source>
</evidence>
<protein>
    <recommendedName>
        <fullName evidence="2">ribonuclease H</fullName>
        <ecNumber evidence="2">3.1.26.4</ecNumber>
    </recommendedName>
</protein>